<dbReference type="Pfam" id="PF01636">
    <property type="entry name" value="APH"/>
    <property type="match status" value="1"/>
</dbReference>
<dbReference type="SUPFAM" id="SSF56112">
    <property type="entry name" value="Protein kinase-like (PK-like)"/>
    <property type="match status" value="1"/>
</dbReference>
<feature type="compositionally biased region" description="Basic and acidic residues" evidence="1">
    <location>
        <begin position="13"/>
        <end position="22"/>
    </location>
</feature>
<dbReference type="AlphaFoldDB" id="A0A8H3UV97"/>
<feature type="region of interest" description="Disordered" evidence="1">
    <location>
        <begin position="1"/>
        <end position="22"/>
    </location>
</feature>
<protein>
    <recommendedName>
        <fullName evidence="2">Aminoglycoside phosphotransferase domain-containing protein</fullName>
    </recommendedName>
</protein>
<evidence type="ECO:0000313" key="4">
    <source>
        <dbReference type="Proteomes" id="UP000447873"/>
    </source>
</evidence>
<dbReference type="Proteomes" id="UP000447873">
    <property type="component" value="Unassembled WGS sequence"/>
</dbReference>
<evidence type="ECO:0000259" key="2">
    <source>
        <dbReference type="Pfam" id="PF01636"/>
    </source>
</evidence>
<dbReference type="InterPro" id="IPR002575">
    <property type="entry name" value="Aminoglycoside_PTrfase"/>
</dbReference>
<reference evidence="3 4" key="1">
    <citation type="submission" date="2018-12" db="EMBL/GenBank/DDBJ databases">
        <title>Venturia inaequalis Genome Resource.</title>
        <authorList>
            <person name="Lichtner F.J."/>
        </authorList>
    </citation>
    <scope>NUCLEOTIDE SEQUENCE [LARGE SCALE GENOMIC DNA]</scope>
    <source>
        <strain evidence="3 4">120213</strain>
    </source>
</reference>
<evidence type="ECO:0000313" key="3">
    <source>
        <dbReference type="EMBL" id="KAE9975963.1"/>
    </source>
</evidence>
<comment type="caution">
    <text evidence="3">The sequence shown here is derived from an EMBL/GenBank/DDBJ whole genome shotgun (WGS) entry which is preliminary data.</text>
</comment>
<sequence length="476" mass="54098">MTIPMARNGSDTDDQHSHYRTDNCAENGVATKSGSKVCSTYTAHEESDGDCESQTSELEWGDEPFEELEPKVFLLCKQLWPDRVGQVHIANIAGGMYNRVVGITVGPIKSDKPSDDSASTYFFSFLQKSVKTVLGWKRFLQSAITEPIPETLQYILRIPRDPERYSVEKQAAIFRFAQGLSTWFEVPTEVHVDGTYDNALGTPFLIQHRIPGTCLEEMYATLNHQQKISVALYIGRVFYELSKHHSSLAGVIDPLSISENSDEKKIRILKTEIDADTVPSTPATRQTPLEVLQSKFQDWKSLGADPDYPDEEEWLPFSKMVQMAQEQQAEHSTWSPQDRFYLNHGDLYPRNIMARIVNNNEVEMTGIVDWDLLNFAPAVIAFQPPYWLWKFDGRGEDRQFWSEERYNAVSIEDKQIRTAFEAQAGLEVTKYGNNAASIMANKIWEWAHNGIVGNHVIDLAEEVVGRWEAGKEETSE</sequence>
<proteinExistence type="predicted"/>
<dbReference type="InterPro" id="IPR011009">
    <property type="entry name" value="Kinase-like_dom_sf"/>
</dbReference>
<gene>
    <name evidence="3" type="ORF">EG328_002889</name>
</gene>
<evidence type="ECO:0000256" key="1">
    <source>
        <dbReference type="SAM" id="MobiDB-lite"/>
    </source>
</evidence>
<feature type="domain" description="Aminoglycoside phosphotransferase" evidence="2">
    <location>
        <begin position="153"/>
        <end position="378"/>
    </location>
</feature>
<organism evidence="3 4">
    <name type="scientific">Venturia inaequalis</name>
    <name type="common">Apple scab fungus</name>
    <dbReference type="NCBI Taxonomy" id="5025"/>
    <lineage>
        <taxon>Eukaryota</taxon>
        <taxon>Fungi</taxon>
        <taxon>Dikarya</taxon>
        <taxon>Ascomycota</taxon>
        <taxon>Pezizomycotina</taxon>
        <taxon>Dothideomycetes</taxon>
        <taxon>Pleosporomycetidae</taxon>
        <taxon>Venturiales</taxon>
        <taxon>Venturiaceae</taxon>
        <taxon>Venturia</taxon>
    </lineage>
</organism>
<accession>A0A8H3UV97</accession>
<dbReference type="EMBL" id="WNWS01000183">
    <property type="protein sequence ID" value="KAE9975963.1"/>
    <property type="molecule type" value="Genomic_DNA"/>
</dbReference>
<dbReference type="InterPro" id="IPR051678">
    <property type="entry name" value="AGP_Transferase"/>
</dbReference>
<name>A0A8H3UV97_VENIN</name>
<dbReference type="PANTHER" id="PTHR21310">
    <property type="entry name" value="AMINOGLYCOSIDE PHOSPHOTRANSFERASE-RELATED-RELATED"/>
    <property type="match status" value="1"/>
</dbReference>
<dbReference type="PANTHER" id="PTHR21310:SF56">
    <property type="entry name" value="AMINOGLYCOSIDE PHOSPHOTRANSFERASE DOMAIN-CONTAINING PROTEIN"/>
    <property type="match status" value="1"/>
</dbReference>